<dbReference type="Proteomes" id="UP000324222">
    <property type="component" value="Unassembled WGS sequence"/>
</dbReference>
<reference evidence="2 3" key="1">
    <citation type="submission" date="2019-05" db="EMBL/GenBank/DDBJ databases">
        <title>Another draft genome of Portunus trituberculatus and its Hox gene families provides insights of decapod evolution.</title>
        <authorList>
            <person name="Jeong J.-H."/>
            <person name="Song I."/>
            <person name="Kim S."/>
            <person name="Choi T."/>
            <person name="Kim D."/>
            <person name="Ryu S."/>
            <person name="Kim W."/>
        </authorList>
    </citation>
    <scope>NUCLEOTIDE SEQUENCE [LARGE SCALE GENOMIC DNA]</scope>
    <source>
        <tissue evidence="2">Muscle</tissue>
    </source>
</reference>
<keyword evidence="3" id="KW-1185">Reference proteome</keyword>
<evidence type="ECO:0000256" key="1">
    <source>
        <dbReference type="SAM" id="MobiDB-lite"/>
    </source>
</evidence>
<feature type="compositionally biased region" description="Basic and acidic residues" evidence="1">
    <location>
        <begin position="50"/>
        <end position="60"/>
    </location>
</feature>
<organism evidence="2 3">
    <name type="scientific">Portunus trituberculatus</name>
    <name type="common">Swimming crab</name>
    <name type="synonym">Neptunus trituberculatus</name>
    <dbReference type="NCBI Taxonomy" id="210409"/>
    <lineage>
        <taxon>Eukaryota</taxon>
        <taxon>Metazoa</taxon>
        <taxon>Ecdysozoa</taxon>
        <taxon>Arthropoda</taxon>
        <taxon>Crustacea</taxon>
        <taxon>Multicrustacea</taxon>
        <taxon>Malacostraca</taxon>
        <taxon>Eumalacostraca</taxon>
        <taxon>Eucarida</taxon>
        <taxon>Decapoda</taxon>
        <taxon>Pleocyemata</taxon>
        <taxon>Brachyura</taxon>
        <taxon>Eubrachyura</taxon>
        <taxon>Portunoidea</taxon>
        <taxon>Portunidae</taxon>
        <taxon>Portuninae</taxon>
        <taxon>Portunus</taxon>
    </lineage>
</organism>
<proteinExistence type="predicted"/>
<feature type="region of interest" description="Disordered" evidence="1">
    <location>
        <begin position="30"/>
        <end position="60"/>
    </location>
</feature>
<evidence type="ECO:0000313" key="3">
    <source>
        <dbReference type="Proteomes" id="UP000324222"/>
    </source>
</evidence>
<dbReference type="AlphaFoldDB" id="A0A5B7DZV2"/>
<evidence type="ECO:0000313" key="2">
    <source>
        <dbReference type="EMBL" id="MPC27180.1"/>
    </source>
</evidence>
<protein>
    <submittedName>
        <fullName evidence="2">Uncharacterized protein</fullName>
    </submittedName>
</protein>
<feature type="compositionally biased region" description="Polar residues" evidence="1">
    <location>
        <begin position="33"/>
        <end position="47"/>
    </location>
</feature>
<gene>
    <name evidence="2" type="ORF">E2C01_020346</name>
</gene>
<accession>A0A5B7DZV2</accession>
<dbReference type="EMBL" id="VSRR010001703">
    <property type="protein sequence ID" value="MPC27180.1"/>
    <property type="molecule type" value="Genomic_DNA"/>
</dbReference>
<sequence length="60" mass="7092">MQGRRHTDRQTDTPPHVQHPFVHHEWADMEGKGTTNTQAKHTNNAQPTPKDMREEHCHYH</sequence>
<name>A0A5B7DZV2_PORTR</name>
<comment type="caution">
    <text evidence="2">The sequence shown here is derived from an EMBL/GenBank/DDBJ whole genome shotgun (WGS) entry which is preliminary data.</text>
</comment>